<dbReference type="InterPro" id="IPR051461">
    <property type="entry name" value="UPF0750_membrane"/>
</dbReference>
<evidence type="ECO:0000313" key="9">
    <source>
        <dbReference type="Proteomes" id="UP001595843"/>
    </source>
</evidence>
<evidence type="ECO:0000256" key="2">
    <source>
        <dbReference type="ARBA" id="ARBA00022475"/>
    </source>
</evidence>
<feature type="transmembrane region" description="Helical" evidence="6">
    <location>
        <begin position="141"/>
        <end position="160"/>
    </location>
</feature>
<keyword evidence="3 6" id="KW-0812">Transmembrane</keyword>
<feature type="transmembrane region" description="Helical" evidence="6">
    <location>
        <begin position="7"/>
        <end position="26"/>
    </location>
</feature>
<comment type="caution">
    <text evidence="8">The sequence shown here is derived from an EMBL/GenBank/DDBJ whole genome shotgun (WGS) entry which is preliminary data.</text>
</comment>
<proteinExistence type="predicted"/>
<accession>A0ABV8JG06</accession>
<dbReference type="RefSeq" id="WP_380704794.1">
    <property type="nucleotide sequence ID" value="NZ_JBHSAP010000009.1"/>
</dbReference>
<dbReference type="PANTHER" id="PTHR33545">
    <property type="entry name" value="UPF0750 MEMBRANE PROTEIN YITT-RELATED"/>
    <property type="match status" value="1"/>
</dbReference>
<evidence type="ECO:0000256" key="6">
    <source>
        <dbReference type="SAM" id="Phobius"/>
    </source>
</evidence>
<dbReference type="EMBL" id="JBHSAP010000009">
    <property type="protein sequence ID" value="MFC4076777.1"/>
    <property type="molecule type" value="Genomic_DNA"/>
</dbReference>
<dbReference type="Pfam" id="PF02588">
    <property type="entry name" value="YitT_membrane"/>
    <property type="match status" value="1"/>
</dbReference>
<keyword evidence="5 6" id="KW-0472">Membrane</keyword>
<dbReference type="Proteomes" id="UP001595843">
    <property type="component" value="Unassembled WGS sequence"/>
</dbReference>
<dbReference type="PANTHER" id="PTHR33545:SF5">
    <property type="entry name" value="UPF0750 MEMBRANE PROTEIN YITT"/>
    <property type="match status" value="1"/>
</dbReference>
<dbReference type="InterPro" id="IPR015867">
    <property type="entry name" value="N-reg_PII/ATP_PRibTrfase_C"/>
</dbReference>
<evidence type="ECO:0000259" key="7">
    <source>
        <dbReference type="Pfam" id="PF10035"/>
    </source>
</evidence>
<evidence type="ECO:0000256" key="3">
    <source>
        <dbReference type="ARBA" id="ARBA00022692"/>
    </source>
</evidence>
<dbReference type="InterPro" id="IPR003740">
    <property type="entry name" value="YitT"/>
</dbReference>
<reference evidence="9" key="1">
    <citation type="journal article" date="2019" name="Int. J. Syst. Evol. Microbiol.">
        <title>The Global Catalogue of Microorganisms (GCM) 10K type strain sequencing project: providing services to taxonomists for standard genome sequencing and annotation.</title>
        <authorList>
            <consortium name="The Broad Institute Genomics Platform"/>
            <consortium name="The Broad Institute Genome Sequencing Center for Infectious Disease"/>
            <person name="Wu L."/>
            <person name="Ma J."/>
        </authorList>
    </citation>
    <scope>NUCLEOTIDE SEQUENCE [LARGE SCALE GENOMIC DNA]</scope>
    <source>
        <strain evidence="9">IBRC-M 10813</strain>
    </source>
</reference>
<protein>
    <submittedName>
        <fullName evidence="8">YitT family protein</fullName>
    </submittedName>
</protein>
<dbReference type="InterPro" id="IPR019264">
    <property type="entry name" value="DUF2179"/>
</dbReference>
<feature type="transmembrane region" description="Helical" evidence="6">
    <location>
        <begin position="73"/>
        <end position="94"/>
    </location>
</feature>
<feature type="transmembrane region" description="Helical" evidence="6">
    <location>
        <begin position="100"/>
        <end position="120"/>
    </location>
</feature>
<keyword evidence="4 6" id="KW-1133">Transmembrane helix</keyword>
<keyword evidence="2" id="KW-1003">Cell membrane</keyword>
<dbReference type="Gene3D" id="3.30.70.120">
    <property type="match status" value="1"/>
</dbReference>
<feature type="domain" description="DUF2179" evidence="7">
    <location>
        <begin position="213"/>
        <end position="267"/>
    </location>
</feature>
<name>A0ABV8JG06_9BACL</name>
<gene>
    <name evidence="8" type="ORF">ACFOUO_08135</name>
</gene>
<comment type="subcellular location">
    <subcellularLocation>
        <location evidence="1">Cell membrane</location>
        <topology evidence="1">Multi-pass membrane protein</topology>
    </subcellularLocation>
</comment>
<evidence type="ECO:0000313" key="8">
    <source>
        <dbReference type="EMBL" id="MFC4076777.1"/>
    </source>
</evidence>
<organism evidence="8 9">
    <name type="scientific">Salinithrix halophila</name>
    <dbReference type="NCBI Taxonomy" id="1485204"/>
    <lineage>
        <taxon>Bacteria</taxon>
        <taxon>Bacillati</taxon>
        <taxon>Bacillota</taxon>
        <taxon>Bacilli</taxon>
        <taxon>Bacillales</taxon>
        <taxon>Thermoactinomycetaceae</taxon>
        <taxon>Salinithrix</taxon>
    </lineage>
</organism>
<evidence type="ECO:0000256" key="5">
    <source>
        <dbReference type="ARBA" id="ARBA00023136"/>
    </source>
</evidence>
<feature type="transmembrane region" description="Helical" evidence="6">
    <location>
        <begin position="38"/>
        <end position="66"/>
    </location>
</feature>
<evidence type="ECO:0000256" key="1">
    <source>
        <dbReference type="ARBA" id="ARBA00004651"/>
    </source>
</evidence>
<keyword evidence="9" id="KW-1185">Reference proteome</keyword>
<dbReference type="CDD" id="cd16380">
    <property type="entry name" value="YitT_C"/>
    <property type="match status" value="1"/>
</dbReference>
<sequence>MGRLFRFFVIFVSSVLIGFAFNMFLLSHKVLSGGVSGIAMILGLVTSINSGTLIFLLNIPIFILGWMKLGKRFVTISLFSVAVTSISMGIIPVEKISEDPILSSIFGGVIVGFATGLIFRSGSSTGGFDIVGMVLTRKKDLPLGSLIFSMNAIVVFISGFVFNWDLALYTMASIFVTGKTIDAIHTRHIKLTLMIITPKGDEVKDQLLSNLVRGITILDGEGAYTKEKRRVLFTVISRYELAHVKRMIAEVDPQAFVNITQTVDVMGYFRRT</sequence>
<evidence type="ECO:0000256" key="4">
    <source>
        <dbReference type="ARBA" id="ARBA00022989"/>
    </source>
</evidence>
<dbReference type="PIRSF" id="PIRSF006483">
    <property type="entry name" value="Membrane_protein_YitT"/>
    <property type="match status" value="1"/>
</dbReference>
<dbReference type="Pfam" id="PF10035">
    <property type="entry name" value="DUF2179"/>
    <property type="match status" value="1"/>
</dbReference>